<dbReference type="PANTHER" id="PTHR44757">
    <property type="entry name" value="DIGUANYLATE CYCLASE DGCP"/>
    <property type="match status" value="1"/>
</dbReference>
<dbReference type="Gene3D" id="3.30.70.270">
    <property type="match status" value="1"/>
</dbReference>
<evidence type="ECO:0000313" key="3">
    <source>
        <dbReference type="EMBL" id="SIN70250.1"/>
    </source>
</evidence>
<keyword evidence="4" id="KW-1185">Reference proteome</keyword>
<keyword evidence="1" id="KW-0472">Membrane</keyword>
<evidence type="ECO:0000259" key="2">
    <source>
        <dbReference type="PROSITE" id="PS50887"/>
    </source>
</evidence>
<dbReference type="AlphaFoldDB" id="A0A1N6DHJ6"/>
<dbReference type="Pfam" id="PF08447">
    <property type="entry name" value="PAS_3"/>
    <property type="match status" value="1"/>
</dbReference>
<protein>
    <submittedName>
        <fullName evidence="3">GGDEF domain-containing protein, diguanylate cyclase (C-di-GMP synthetase) or its enzymatically inactive variants</fullName>
    </submittedName>
</protein>
<keyword evidence="1" id="KW-1133">Transmembrane helix</keyword>
<evidence type="ECO:0000313" key="4">
    <source>
        <dbReference type="Proteomes" id="UP000198461"/>
    </source>
</evidence>
<gene>
    <name evidence="3" type="ORF">SAMN05443662_0152</name>
</gene>
<dbReference type="PANTHER" id="PTHR44757:SF2">
    <property type="entry name" value="BIOFILM ARCHITECTURE MAINTENANCE PROTEIN MBAA"/>
    <property type="match status" value="1"/>
</dbReference>
<dbReference type="RefSeq" id="WP_074200493.1">
    <property type="nucleotide sequence ID" value="NZ_FSRE01000001.1"/>
</dbReference>
<dbReference type="Proteomes" id="UP000198461">
    <property type="component" value="Unassembled WGS sequence"/>
</dbReference>
<proteinExistence type="predicted"/>
<dbReference type="SMART" id="SM00267">
    <property type="entry name" value="GGDEF"/>
    <property type="match status" value="1"/>
</dbReference>
<dbReference type="PROSITE" id="PS50887">
    <property type="entry name" value="GGDEF"/>
    <property type="match status" value="1"/>
</dbReference>
<dbReference type="InterPro" id="IPR000014">
    <property type="entry name" value="PAS"/>
</dbReference>
<dbReference type="OrthoDB" id="9792854at2"/>
<dbReference type="InterPro" id="IPR029787">
    <property type="entry name" value="Nucleotide_cyclase"/>
</dbReference>
<dbReference type="STRING" id="364032.SAMN05443662_0152"/>
<feature type="transmembrane region" description="Helical" evidence="1">
    <location>
        <begin position="55"/>
        <end position="75"/>
    </location>
</feature>
<dbReference type="InterPro" id="IPR035965">
    <property type="entry name" value="PAS-like_dom_sf"/>
</dbReference>
<accession>A0A1N6DHJ6</accession>
<feature type="domain" description="GGDEF" evidence="2">
    <location>
        <begin position="240"/>
        <end position="365"/>
    </location>
</feature>
<dbReference type="CDD" id="cd00130">
    <property type="entry name" value="PAS"/>
    <property type="match status" value="1"/>
</dbReference>
<sequence>MPAQAEQRPGTLDRLFWRIFLAKLWRLPVAVVVVWAAAAVQRFDIAHASIPVYEWIFWIVPTALGVLFGLLWSVVSALKTRLRWEAELLAHLVGDAHDVLILRERARFWYISPQIKALTGYDAEVFRLTPEFFESLIHPEDLAAWQRYQNAIWRQEALPLTHKYEFRLRTPHRGLVWVRHQVSCFAFHGLRICRCVLHDITEQVELKRLFNRLQHEDVLTGLPNRQGLIRQCSHRLTPGAEVTFVVIDVVDLRRINLNESVAVGDRILMTLAERLQHWVEVHSEAICTGRLVGDNFLVVLLGNSEAIQALLLSEREGLEQPYYADEVGRYVPFRLGFGFYTVQVDNPDDCKALEAYLQAAYLNAH</sequence>
<organism evidence="3 4">
    <name type="scientific">Sulfurivirga caldicuralii</name>
    <dbReference type="NCBI Taxonomy" id="364032"/>
    <lineage>
        <taxon>Bacteria</taxon>
        <taxon>Pseudomonadati</taxon>
        <taxon>Pseudomonadota</taxon>
        <taxon>Gammaproteobacteria</taxon>
        <taxon>Thiotrichales</taxon>
        <taxon>Piscirickettsiaceae</taxon>
        <taxon>Sulfurivirga</taxon>
    </lineage>
</organism>
<reference evidence="3 4" key="1">
    <citation type="submission" date="2016-11" db="EMBL/GenBank/DDBJ databases">
        <authorList>
            <person name="Jaros S."/>
            <person name="Januszkiewicz K."/>
            <person name="Wedrychowicz H."/>
        </authorList>
    </citation>
    <scope>NUCLEOTIDE SEQUENCE [LARGE SCALE GENOMIC DNA]</scope>
    <source>
        <strain evidence="3 4">DSM 17737</strain>
    </source>
</reference>
<dbReference type="InterPro" id="IPR013655">
    <property type="entry name" value="PAS_fold_3"/>
</dbReference>
<dbReference type="EMBL" id="FSRE01000001">
    <property type="protein sequence ID" value="SIN70250.1"/>
    <property type="molecule type" value="Genomic_DNA"/>
</dbReference>
<dbReference type="Pfam" id="PF00990">
    <property type="entry name" value="GGDEF"/>
    <property type="match status" value="1"/>
</dbReference>
<dbReference type="InterPro" id="IPR052155">
    <property type="entry name" value="Biofilm_reg_signaling"/>
</dbReference>
<keyword evidence="1" id="KW-0812">Transmembrane</keyword>
<feature type="transmembrane region" description="Helical" evidence="1">
    <location>
        <begin position="24"/>
        <end position="43"/>
    </location>
</feature>
<dbReference type="InterPro" id="IPR000160">
    <property type="entry name" value="GGDEF_dom"/>
</dbReference>
<dbReference type="SUPFAM" id="SSF55073">
    <property type="entry name" value="Nucleotide cyclase"/>
    <property type="match status" value="1"/>
</dbReference>
<dbReference type="Gene3D" id="3.30.450.20">
    <property type="entry name" value="PAS domain"/>
    <property type="match status" value="1"/>
</dbReference>
<evidence type="ECO:0000256" key="1">
    <source>
        <dbReference type="SAM" id="Phobius"/>
    </source>
</evidence>
<name>A0A1N6DHJ6_9GAMM</name>
<dbReference type="InterPro" id="IPR043128">
    <property type="entry name" value="Rev_trsase/Diguanyl_cyclase"/>
</dbReference>
<dbReference type="SUPFAM" id="SSF55785">
    <property type="entry name" value="PYP-like sensor domain (PAS domain)"/>
    <property type="match status" value="1"/>
</dbReference>